<organism evidence="2 3">
    <name type="scientific">Chionoecetes opilio</name>
    <name type="common">Atlantic snow crab</name>
    <name type="synonym">Cancer opilio</name>
    <dbReference type="NCBI Taxonomy" id="41210"/>
    <lineage>
        <taxon>Eukaryota</taxon>
        <taxon>Metazoa</taxon>
        <taxon>Ecdysozoa</taxon>
        <taxon>Arthropoda</taxon>
        <taxon>Crustacea</taxon>
        <taxon>Multicrustacea</taxon>
        <taxon>Malacostraca</taxon>
        <taxon>Eumalacostraca</taxon>
        <taxon>Eucarida</taxon>
        <taxon>Decapoda</taxon>
        <taxon>Pleocyemata</taxon>
        <taxon>Brachyura</taxon>
        <taxon>Eubrachyura</taxon>
        <taxon>Majoidea</taxon>
        <taxon>Majidae</taxon>
        <taxon>Chionoecetes</taxon>
    </lineage>
</organism>
<evidence type="ECO:0000313" key="2">
    <source>
        <dbReference type="EMBL" id="KAG0710499.1"/>
    </source>
</evidence>
<dbReference type="Pfam" id="PF17921">
    <property type="entry name" value="Integrase_H2C2"/>
    <property type="match status" value="1"/>
</dbReference>
<protein>
    <submittedName>
        <fullName evidence="2">Gypsy retrotransposon integrase-like protein 1</fullName>
    </submittedName>
</protein>
<dbReference type="EMBL" id="JACEEZ010024141">
    <property type="protein sequence ID" value="KAG0710499.1"/>
    <property type="molecule type" value="Genomic_DNA"/>
</dbReference>
<evidence type="ECO:0000313" key="3">
    <source>
        <dbReference type="Proteomes" id="UP000770661"/>
    </source>
</evidence>
<name>A0A8J4XNB0_CHIOP</name>
<dbReference type="AlphaFoldDB" id="A0A8J4XNB0"/>
<dbReference type="Gene3D" id="1.10.340.70">
    <property type="match status" value="1"/>
</dbReference>
<comment type="caution">
    <text evidence="2">The sequence shown here is derived from an EMBL/GenBank/DDBJ whole genome shotgun (WGS) entry which is preliminary data.</text>
</comment>
<dbReference type="OrthoDB" id="425619at2759"/>
<accession>A0A8J4XNB0</accession>
<gene>
    <name evidence="2" type="primary">GIN1_2</name>
    <name evidence="2" type="ORF">GWK47_022664</name>
</gene>
<keyword evidence="3" id="KW-1185">Reference proteome</keyword>
<evidence type="ECO:0000259" key="1">
    <source>
        <dbReference type="Pfam" id="PF17921"/>
    </source>
</evidence>
<feature type="domain" description="Integrase zinc-binding" evidence="1">
    <location>
        <begin position="81"/>
        <end position="130"/>
    </location>
</feature>
<proteinExistence type="predicted"/>
<dbReference type="Proteomes" id="UP000770661">
    <property type="component" value="Unassembled WGS sequence"/>
</dbReference>
<sequence length="170" mass="19975">MFSGFLSPLPSVEEQKLHLKKKFALEDVKFERIITYLQTGHHTGGLNNSQRTVVKRQTSDYSWDARRKKREVVRTADGVARVLHLYHTTDLGAHIGYHATFNNVKQHYYWRGIKGDTMNYVAACDRCRNRCKTQDLRTRTRFQAPEMKSIKEKEPQDLIGKEFDRIVFQE</sequence>
<reference evidence="2" key="1">
    <citation type="submission" date="2020-07" db="EMBL/GenBank/DDBJ databases">
        <title>The High-quality genome of the commercially important snow crab, Chionoecetes opilio.</title>
        <authorList>
            <person name="Jeong J.-H."/>
            <person name="Ryu S."/>
        </authorList>
    </citation>
    <scope>NUCLEOTIDE SEQUENCE</scope>
    <source>
        <strain evidence="2">MADBK_172401_WGS</strain>
        <tissue evidence="2">Digestive gland</tissue>
    </source>
</reference>
<dbReference type="InterPro" id="IPR041588">
    <property type="entry name" value="Integrase_H2C2"/>
</dbReference>